<proteinExistence type="predicted"/>
<feature type="compositionally biased region" description="Low complexity" evidence="2">
    <location>
        <begin position="126"/>
        <end position="147"/>
    </location>
</feature>
<comment type="caution">
    <text evidence="4">The sequence shown here is derived from an EMBL/GenBank/DDBJ whole genome shotgun (WGS) entry which is preliminary data.</text>
</comment>
<dbReference type="Gene3D" id="1.10.220.150">
    <property type="entry name" value="Arf GTPase activating protein"/>
    <property type="match status" value="1"/>
</dbReference>
<evidence type="ECO:0000256" key="1">
    <source>
        <dbReference type="PROSITE-ProRule" id="PRU00288"/>
    </source>
</evidence>
<evidence type="ECO:0000313" key="4">
    <source>
        <dbReference type="EMBL" id="GKT34275.1"/>
    </source>
</evidence>
<feature type="compositionally biased region" description="Basic residues" evidence="2">
    <location>
        <begin position="148"/>
        <end position="166"/>
    </location>
</feature>
<name>A0ABQ5KP40_9EUKA</name>
<evidence type="ECO:0000259" key="3">
    <source>
        <dbReference type="PROSITE" id="PS50115"/>
    </source>
</evidence>
<feature type="region of interest" description="Disordered" evidence="2">
    <location>
        <begin position="124"/>
        <end position="282"/>
    </location>
</feature>
<dbReference type="InterPro" id="IPR001164">
    <property type="entry name" value="ArfGAP_dom"/>
</dbReference>
<dbReference type="PANTHER" id="PTHR46085:SF3">
    <property type="entry name" value="ARF GTPASE ACTIVATING PROTEIN"/>
    <property type="match status" value="1"/>
</dbReference>
<dbReference type="SUPFAM" id="SSF57863">
    <property type="entry name" value="ArfGap/RecO-like zinc finger"/>
    <property type="match status" value="1"/>
</dbReference>
<keyword evidence="1" id="KW-0479">Metal-binding</keyword>
<dbReference type="SMART" id="SM00105">
    <property type="entry name" value="ArfGap"/>
    <property type="match status" value="1"/>
</dbReference>
<accession>A0ABQ5KP40</accession>
<dbReference type="InterPro" id="IPR037278">
    <property type="entry name" value="ARFGAP/RecO"/>
</dbReference>
<keyword evidence="5" id="KW-1185">Reference proteome</keyword>
<evidence type="ECO:0000313" key="5">
    <source>
        <dbReference type="Proteomes" id="UP001057375"/>
    </source>
</evidence>
<feature type="region of interest" description="Disordered" evidence="2">
    <location>
        <begin position="299"/>
        <end position="350"/>
    </location>
</feature>
<reference evidence="4" key="1">
    <citation type="submission" date="2022-03" db="EMBL/GenBank/DDBJ databases">
        <title>Draft genome sequence of Aduncisulcus paluster, a free-living microaerophilic Fornicata.</title>
        <authorList>
            <person name="Yuyama I."/>
            <person name="Kume K."/>
            <person name="Tamura T."/>
            <person name="Inagaki Y."/>
            <person name="Hashimoto T."/>
        </authorList>
    </citation>
    <scope>NUCLEOTIDE SEQUENCE</scope>
    <source>
        <strain evidence="4">NY0171</strain>
    </source>
</reference>
<dbReference type="InterPro" id="IPR044820">
    <property type="entry name" value="AGD14-like"/>
</dbReference>
<sequence>MPISSQKKLDDRIKALRKRPDNRVCADCSSKSPGYVVKELRIFVCTRCASLHIEQGRHAQNISMTNFKEDFVSQLEKAGNRYAQKAFLATWTPQEFPIPSSSDDKKASRFIRLKYVERKWFKKPGASSAPAASSAAEKFRSAAAPPAHSHHHRHHEHHDRKERHKHEKESPEQKETPIETPKKDDPLMDLFDFGAPSSGPKTEAPKHSPTKKSTLHVKKEEVSDPFSDLMGFSSSPGTFAPAKPKSPVKKPMDMSADIMDVFSSPGASTSGPNPFSTAPDTSFQTNSFIVGSKKPTAFGSQDPFGGSNPFAGTYTGYTGRRSSQGYAKTASDPFKASKPAPKTSDPFDFL</sequence>
<dbReference type="InterPro" id="IPR038508">
    <property type="entry name" value="ArfGAP_dom_sf"/>
</dbReference>
<evidence type="ECO:0000256" key="2">
    <source>
        <dbReference type="SAM" id="MobiDB-lite"/>
    </source>
</evidence>
<keyword evidence="1" id="KW-0863">Zinc-finger</keyword>
<feature type="domain" description="Arf-GAP" evidence="3">
    <location>
        <begin position="10"/>
        <end position="128"/>
    </location>
</feature>
<keyword evidence="1" id="KW-0862">Zinc</keyword>
<dbReference type="Pfam" id="PF01412">
    <property type="entry name" value="ArfGap"/>
    <property type="match status" value="1"/>
</dbReference>
<dbReference type="PROSITE" id="PS50115">
    <property type="entry name" value="ARFGAP"/>
    <property type="match status" value="1"/>
</dbReference>
<protein>
    <submittedName>
        <fullName evidence="4">ADP-ribosylation factor GTPase-activating protein AGD14-like protein</fullName>
    </submittedName>
</protein>
<dbReference type="PRINTS" id="PR00405">
    <property type="entry name" value="REVINTRACTNG"/>
</dbReference>
<feature type="compositionally biased region" description="Polar residues" evidence="2">
    <location>
        <begin position="265"/>
        <end position="282"/>
    </location>
</feature>
<gene>
    <name evidence="4" type="ORF">ADUPG1_007651</name>
</gene>
<feature type="compositionally biased region" description="Basic and acidic residues" evidence="2">
    <location>
        <begin position="167"/>
        <end position="186"/>
    </location>
</feature>
<dbReference type="PANTHER" id="PTHR46085">
    <property type="entry name" value="ARFGAP/RECO-RELATED"/>
    <property type="match status" value="1"/>
</dbReference>
<dbReference type="EMBL" id="BQXS01010790">
    <property type="protein sequence ID" value="GKT34275.1"/>
    <property type="molecule type" value="Genomic_DNA"/>
</dbReference>
<organism evidence="4 5">
    <name type="scientific">Aduncisulcus paluster</name>
    <dbReference type="NCBI Taxonomy" id="2918883"/>
    <lineage>
        <taxon>Eukaryota</taxon>
        <taxon>Metamonada</taxon>
        <taxon>Carpediemonas-like organisms</taxon>
        <taxon>Aduncisulcus</taxon>
    </lineage>
</organism>
<dbReference type="Proteomes" id="UP001057375">
    <property type="component" value="Unassembled WGS sequence"/>
</dbReference>